<dbReference type="InterPro" id="IPR012318">
    <property type="entry name" value="HTH_CRP"/>
</dbReference>
<dbReference type="PANTHER" id="PTHR34294">
    <property type="entry name" value="TRANSCRIPTIONAL REGULATOR-RELATED"/>
    <property type="match status" value="1"/>
</dbReference>
<dbReference type="GO" id="GO:0030246">
    <property type="term" value="F:carbohydrate binding"/>
    <property type="evidence" value="ECO:0007669"/>
    <property type="project" value="InterPro"/>
</dbReference>
<comment type="similarity">
    <text evidence="1">Belongs to the SorC transcriptional regulatory family.</text>
</comment>
<reference evidence="7 8" key="1">
    <citation type="submission" date="2020-04" db="EMBL/GenBank/DDBJ databases">
        <title>MicrobeNet Type strains.</title>
        <authorList>
            <person name="Nicholson A.C."/>
        </authorList>
    </citation>
    <scope>NUCLEOTIDE SEQUENCE [LARGE SCALE GENOMIC DNA]</scope>
    <source>
        <strain evidence="7 8">ATCC BAA-789</strain>
    </source>
</reference>
<evidence type="ECO:0000256" key="3">
    <source>
        <dbReference type="ARBA" id="ARBA00023125"/>
    </source>
</evidence>
<protein>
    <submittedName>
        <fullName evidence="7">Helix-turn-helix domain-containing protein</fullName>
    </submittedName>
</protein>
<keyword evidence="4" id="KW-0804">Transcription</keyword>
<evidence type="ECO:0000259" key="5">
    <source>
        <dbReference type="Pfam" id="PF04198"/>
    </source>
</evidence>
<dbReference type="EMBL" id="JAAXOW010000001">
    <property type="protein sequence ID" value="NKX92389.1"/>
    <property type="molecule type" value="Genomic_DNA"/>
</dbReference>
<dbReference type="InterPro" id="IPR007324">
    <property type="entry name" value="Sugar-bd_dom_put"/>
</dbReference>
<dbReference type="Proteomes" id="UP000774283">
    <property type="component" value="Unassembled WGS sequence"/>
</dbReference>
<accession>A0A9X5IQW9</accession>
<keyword evidence="2" id="KW-0805">Transcription regulation</keyword>
<dbReference type="InterPro" id="IPR036388">
    <property type="entry name" value="WH-like_DNA-bd_sf"/>
</dbReference>
<evidence type="ECO:0000313" key="7">
    <source>
        <dbReference type="EMBL" id="NKX92389.1"/>
    </source>
</evidence>
<keyword evidence="8" id="KW-1185">Reference proteome</keyword>
<dbReference type="SUPFAM" id="SSF100950">
    <property type="entry name" value="NagB/RpiA/CoA transferase-like"/>
    <property type="match status" value="1"/>
</dbReference>
<name>A0A9X5IQW9_9MICO</name>
<dbReference type="GO" id="GO:0003677">
    <property type="term" value="F:DNA binding"/>
    <property type="evidence" value="ECO:0007669"/>
    <property type="project" value="UniProtKB-KW"/>
</dbReference>
<evidence type="ECO:0000259" key="6">
    <source>
        <dbReference type="Pfam" id="PF13545"/>
    </source>
</evidence>
<dbReference type="Gene3D" id="1.10.10.10">
    <property type="entry name" value="Winged helix-like DNA-binding domain superfamily/Winged helix DNA-binding domain"/>
    <property type="match status" value="1"/>
</dbReference>
<dbReference type="InterPro" id="IPR051054">
    <property type="entry name" value="SorC_transcr_regulators"/>
</dbReference>
<comment type="caution">
    <text evidence="7">The sequence shown here is derived from an EMBL/GenBank/DDBJ whole genome shotgun (WGS) entry which is preliminary data.</text>
</comment>
<dbReference type="InterPro" id="IPR009057">
    <property type="entry name" value="Homeodomain-like_sf"/>
</dbReference>
<dbReference type="Pfam" id="PF04198">
    <property type="entry name" value="Sugar-bind"/>
    <property type="match status" value="1"/>
</dbReference>
<evidence type="ECO:0000313" key="8">
    <source>
        <dbReference type="Proteomes" id="UP000774283"/>
    </source>
</evidence>
<feature type="domain" description="HTH crp-type" evidence="6">
    <location>
        <begin position="49"/>
        <end position="80"/>
    </location>
</feature>
<gene>
    <name evidence="7" type="ORF">HF995_03725</name>
</gene>
<dbReference type="InterPro" id="IPR037171">
    <property type="entry name" value="NagB/RpiA_transferase-like"/>
</dbReference>
<feature type="domain" description="Sugar-binding" evidence="5">
    <location>
        <begin position="93"/>
        <end position="342"/>
    </location>
</feature>
<sequence length="366" mass="39701">MCNARTKIPGDKTLWDVRGGGSVAIRSDLRSLRHSRDAYAAASMYYLQDMKMETIAKHLGTSRSTVSRMIRDARESGIVEITLRPTHSRAPGLTQRLRDDYDIEAFVVPVPDSGAQLDRLDQVARTTARLITSWFDSEMVLAIAWGTTINAISGHLTNKPTRGSAVVQLNGAANTRTSGVDYAGDLISGFGRAFGAHVHYFPVPAFFDYAETRDAMWRERSVQRVVDVQRRADIALFSVGALQGELPSHVYSAGYLEPDDVATLEAEGVVGDVCTVFLRADGTYSDIDLNARATGPTPAQLRAVPRRVCAVAGDNKVVPLRAALLAGAVTHLVIDELTALRLFELDDAERAAAERGAALRDATTVS</sequence>
<dbReference type="Gene3D" id="3.40.50.1360">
    <property type="match status" value="1"/>
</dbReference>
<organism evidence="7 8">
    <name type="scientific">Sanguibacter hominis ATCC BAA-789</name>
    <dbReference type="NCBI Taxonomy" id="1312740"/>
    <lineage>
        <taxon>Bacteria</taxon>
        <taxon>Bacillati</taxon>
        <taxon>Actinomycetota</taxon>
        <taxon>Actinomycetes</taxon>
        <taxon>Micrococcales</taxon>
        <taxon>Sanguibacteraceae</taxon>
        <taxon>Sanguibacter</taxon>
    </lineage>
</organism>
<dbReference type="PANTHER" id="PTHR34294:SF1">
    <property type="entry name" value="TRANSCRIPTIONAL REGULATOR LSRR"/>
    <property type="match status" value="1"/>
</dbReference>
<evidence type="ECO:0000256" key="4">
    <source>
        <dbReference type="ARBA" id="ARBA00023163"/>
    </source>
</evidence>
<dbReference type="SUPFAM" id="SSF46689">
    <property type="entry name" value="Homeodomain-like"/>
    <property type="match status" value="1"/>
</dbReference>
<proteinExistence type="inferred from homology"/>
<evidence type="ECO:0000256" key="1">
    <source>
        <dbReference type="ARBA" id="ARBA00010466"/>
    </source>
</evidence>
<keyword evidence="3" id="KW-0238">DNA-binding</keyword>
<dbReference type="Pfam" id="PF13545">
    <property type="entry name" value="HTH_Crp_2"/>
    <property type="match status" value="1"/>
</dbReference>
<evidence type="ECO:0000256" key="2">
    <source>
        <dbReference type="ARBA" id="ARBA00023015"/>
    </source>
</evidence>
<dbReference type="AlphaFoldDB" id="A0A9X5IQW9"/>
<dbReference type="GO" id="GO:0006355">
    <property type="term" value="P:regulation of DNA-templated transcription"/>
    <property type="evidence" value="ECO:0007669"/>
    <property type="project" value="InterPro"/>
</dbReference>